<keyword evidence="2" id="KW-0521">NADP</keyword>
<dbReference type="eggNOG" id="COG1091">
    <property type="taxonomic scope" value="Bacteria"/>
</dbReference>
<dbReference type="PANTHER" id="PTHR10491:SF4">
    <property type="entry name" value="METHIONINE ADENOSYLTRANSFERASE 2 SUBUNIT BETA"/>
    <property type="match status" value="1"/>
</dbReference>
<evidence type="ECO:0000313" key="5">
    <source>
        <dbReference type="Proteomes" id="UP000003448"/>
    </source>
</evidence>
<name>I0KVE6_9ACTN</name>
<dbReference type="AlphaFoldDB" id="I0KVE6"/>
<gene>
    <name evidence="4" type="primary">strL</name>
    <name evidence="4" type="ORF">MILUP08_40451</name>
</gene>
<organism evidence="4 5">
    <name type="scientific">Micromonospora lupini str. Lupac 08</name>
    <dbReference type="NCBI Taxonomy" id="1150864"/>
    <lineage>
        <taxon>Bacteria</taxon>
        <taxon>Bacillati</taxon>
        <taxon>Actinomycetota</taxon>
        <taxon>Actinomycetes</taxon>
        <taxon>Micromonosporales</taxon>
        <taxon>Micromonosporaceae</taxon>
        <taxon>Micromonospora</taxon>
    </lineage>
</organism>
<sequence>MIRWLVTGAGGMLGRDIVEVLRARPGTVVTAAAHDELDITDAAAVARAVPGHDILVNAAAWTDVDGAETAEELATAVNGHGVRHLAGACADHGVHLIHVSSDYVFAGDGKAPLDEAAPPAPVNAYGRSKLVGERAVRAILPHTGYVVRTAWLYGDHGPNFVATMLLLAANRPDVQVVADQHGQPTWSAMLAEGIAGLGDAARAGQLTAGIYHGVAGGRTTWYGLARAVYEECGLDPDRVRPTTTDRFPRLARRPAFSVLTRRRWAEAGLELMDDWRTQLRAALQSPGLAKLAEAARTVPPVAARPRTTITPGAWSTTPSAVRVTANASGGPQSG</sequence>
<reference evidence="5" key="1">
    <citation type="journal article" date="2012" name="J. Bacteriol.">
        <title>Genome Sequence of Micromonospora lupini Lupac 08, Isolated from Root Nodules of Lupinus angustifolius.</title>
        <authorList>
            <person name="Alonso-Vega P."/>
            <person name="Normand P."/>
            <person name="Bacigalupe R."/>
            <person name="Pujic P."/>
            <person name="Lajus A."/>
            <person name="Vallenet D."/>
            <person name="Carro L."/>
            <person name="Coll P."/>
            <person name="Trujillo M.E."/>
        </authorList>
    </citation>
    <scope>NUCLEOTIDE SEQUENCE [LARGE SCALE GENOMIC DNA]</scope>
    <source>
        <strain evidence="5">Lupac 08</strain>
    </source>
</reference>
<protein>
    <recommendedName>
        <fullName evidence="2">dTDP-4-dehydrorhamnose reductase</fullName>
        <ecNumber evidence="2">1.1.1.133</ecNumber>
    </recommendedName>
</protein>
<evidence type="ECO:0000259" key="3">
    <source>
        <dbReference type="Pfam" id="PF04321"/>
    </source>
</evidence>
<dbReference type="GO" id="GO:0005829">
    <property type="term" value="C:cytosol"/>
    <property type="evidence" value="ECO:0007669"/>
    <property type="project" value="TreeGrafter"/>
</dbReference>
<comment type="pathway">
    <text evidence="2">Carbohydrate biosynthesis; dTDP-L-rhamnose biosynthesis.</text>
</comment>
<dbReference type="RefSeq" id="WP_007454732.1">
    <property type="nucleotide sequence ID" value="NZ_HF570108.1"/>
</dbReference>
<evidence type="ECO:0000256" key="2">
    <source>
        <dbReference type="RuleBase" id="RU364082"/>
    </source>
</evidence>
<comment type="caution">
    <text evidence="4">The sequence shown here is derived from an EMBL/GenBank/DDBJ whole genome shotgun (WGS) entry which is preliminary data.</text>
</comment>
<accession>I0KVE6</accession>
<feature type="domain" description="RmlD-like substrate binding" evidence="3">
    <location>
        <begin position="4"/>
        <end position="284"/>
    </location>
</feature>
<dbReference type="Gene3D" id="3.40.50.720">
    <property type="entry name" value="NAD(P)-binding Rossmann-like Domain"/>
    <property type="match status" value="1"/>
</dbReference>
<dbReference type="OrthoDB" id="9803892at2"/>
<dbReference type="Gene3D" id="3.90.25.10">
    <property type="entry name" value="UDP-galactose 4-epimerase, domain 1"/>
    <property type="match status" value="1"/>
</dbReference>
<dbReference type="GO" id="GO:0019305">
    <property type="term" value="P:dTDP-rhamnose biosynthetic process"/>
    <property type="evidence" value="ECO:0007669"/>
    <property type="project" value="UniProtKB-UniPathway"/>
</dbReference>
<dbReference type="PANTHER" id="PTHR10491">
    <property type="entry name" value="DTDP-4-DEHYDRORHAMNOSE REDUCTASE"/>
    <property type="match status" value="1"/>
</dbReference>
<keyword evidence="5" id="KW-1185">Reference proteome</keyword>
<dbReference type="UniPathway" id="UPA00124"/>
<dbReference type="Pfam" id="PF04321">
    <property type="entry name" value="RmlD_sub_bind"/>
    <property type="match status" value="1"/>
</dbReference>
<proteinExistence type="inferred from homology"/>
<evidence type="ECO:0000256" key="1">
    <source>
        <dbReference type="ARBA" id="ARBA00010944"/>
    </source>
</evidence>
<keyword evidence="2 4" id="KW-0560">Oxidoreductase</keyword>
<dbReference type="EC" id="1.1.1.133" evidence="2"/>
<dbReference type="InterPro" id="IPR029903">
    <property type="entry name" value="RmlD-like-bd"/>
</dbReference>
<evidence type="ECO:0000313" key="4">
    <source>
        <dbReference type="EMBL" id="CCH15543.1"/>
    </source>
</evidence>
<dbReference type="InterPro" id="IPR005913">
    <property type="entry name" value="dTDP_dehydrorham_reduct"/>
</dbReference>
<dbReference type="CDD" id="cd05254">
    <property type="entry name" value="dTDP_HR_like_SDR_e"/>
    <property type="match status" value="1"/>
</dbReference>
<dbReference type="STRING" id="1150864.MILUP08_40451"/>
<dbReference type="EMBL" id="CAIE01000006">
    <property type="protein sequence ID" value="CCH15543.1"/>
    <property type="molecule type" value="Genomic_DNA"/>
</dbReference>
<comment type="similarity">
    <text evidence="1 2">Belongs to the dTDP-4-dehydrorhamnose reductase family.</text>
</comment>
<dbReference type="NCBIfam" id="TIGR01214">
    <property type="entry name" value="rmlD"/>
    <property type="match status" value="1"/>
</dbReference>
<dbReference type="Proteomes" id="UP000003448">
    <property type="component" value="Unassembled WGS sequence"/>
</dbReference>
<dbReference type="GO" id="GO:0008831">
    <property type="term" value="F:dTDP-4-dehydrorhamnose reductase activity"/>
    <property type="evidence" value="ECO:0007669"/>
    <property type="project" value="UniProtKB-EC"/>
</dbReference>
<dbReference type="InterPro" id="IPR036291">
    <property type="entry name" value="NAD(P)-bd_dom_sf"/>
</dbReference>
<dbReference type="SUPFAM" id="SSF51735">
    <property type="entry name" value="NAD(P)-binding Rossmann-fold domains"/>
    <property type="match status" value="1"/>
</dbReference>
<comment type="function">
    <text evidence="2">Catalyzes the reduction of dTDP-6-deoxy-L-lyxo-4-hexulose to yield dTDP-L-rhamnose.</text>
</comment>